<dbReference type="EMBL" id="MU117968">
    <property type="protein sequence ID" value="KAF9652569.1"/>
    <property type="molecule type" value="Genomic_DNA"/>
</dbReference>
<evidence type="ECO:0000313" key="2">
    <source>
        <dbReference type="Proteomes" id="UP000886501"/>
    </source>
</evidence>
<reference evidence="1" key="2">
    <citation type="journal article" date="2020" name="Nat. Commun.">
        <title>Large-scale genome sequencing of mycorrhizal fungi provides insights into the early evolution of symbiotic traits.</title>
        <authorList>
            <person name="Miyauchi S."/>
            <person name="Kiss E."/>
            <person name="Kuo A."/>
            <person name="Drula E."/>
            <person name="Kohler A."/>
            <person name="Sanchez-Garcia M."/>
            <person name="Morin E."/>
            <person name="Andreopoulos B."/>
            <person name="Barry K.W."/>
            <person name="Bonito G."/>
            <person name="Buee M."/>
            <person name="Carver A."/>
            <person name="Chen C."/>
            <person name="Cichocki N."/>
            <person name="Clum A."/>
            <person name="Culley D."/>
            <person name="Crous P.W."/>
            <person name="Fauchery L."/>
            <person name="Girlanda M."/>
            <person name="Hayes R.D."/>
            <person name="Keri Z."/>
            <person name="LaButti K."/>
            <person name="Lipzen A."/>
            <person name="Lombard V."/>
            <person name="Magnuson J."/>
            <person name="Maillard F."/>
            <person name="Murat C."/>
            <person name="Nolan M."/>
            <person name="Ohm R.A."/>
            <person name="Pangilinan J."/>
            <person name="Pereira M.F."/>
            <person name="Perotto S."/>
            <person name="Peter M."/>
            <person name="Pfister S."/>
            <person name="Riley R."/>
            <person name="Sitrit Y."/>
            <person name="Stielow J.B."/>
            <person name="Szollosi G."/>
            <person name="Zifcakova L."/>
            <person name="Stursova M."/>
            <person name="Spatafora J.W."/>
            <person name="Tedersoo L."/>
            <person name="Vaario L.M."/>
            <person name="Yamada A."/>
            <person name="Yan M."/>
            <person name="Wang P."/>
            <person name="Xu J."/>
            <person name="Bruns T."/>
            <person name="Baldrian P."/>
            <person name="Vilgalys R."/>
            <person name="Dunand C."/>
            <person name="Henrissat B."/>
            <person name="Grigoriev I.V."/>
            <person name="Hibbett D."/>
            <person name="Nagy L.G."/>
            <person name="Martin F.M."/>
        </authorList>
    </citation>
    <scope>NUCLEOTIDE SEQUENCE</scope>
    <source>
        <strain evidence="1">P2</strain>
    </source>
</reference>
<proteinExistence type="predicted"/>
<organism evidence="1 2">
    <name type="scientific">Thelephora ganbajun</name>
    <name type="common">Ganba fungus</name>
    <dbReference type="NCBI Taxonomy" id="370292"/>
    <lineage>
        <taxon>Eukaryota</taxon>
        <taxon>Fungi</taxon>
        <taxon>Dikarya</taxon>
        <taxon>Basidiomycota</taxon>
        <taxon>Agaricomycotina</taxon>
        <taxon>Agaricomycetes</taxon>
        <taxon>Thelephorales</taxon>
        <taxon>Thelephoraceae</taxon>
        <taxon>Thelephora</taxon>
    </lineage>
</organism>
<evidence type="ECO:0000313" key="1">
    <source>
        <dbReference type="EMBL" id="KAF9652569.1"/>
    </source>
</evidence>
<comment type="caution">
    <text evidence="1">The sequence shown here is derived from an EMBL/GenBank/DDBJ whole genome shotgun (WGS) entry which is preliminary data.</text>
</comment>
<name>A0ACB6ZSZ5_THEGA</name>
<accession>A0ACB6ZSZ5</accession>
<protein>
    <submittedName>
        <fullName evidence="1">Uncharacterized protein</fullName>
    </submittedName>
</protein>
<keyword evidence="2" id="KW-1185">Reference proteome</keyword>
<sequence>MTTEALNLGLSDHDRMPSDDEQDLLKTPPASSTNGLPPDFDAGINTSAAWTESRDKGRSLSDEETDPNDPELDYLQVPGRPARALYSFEGKPEFREVWVSAGDEIEVIREEVGDGWSLVKLFIEGGVELGLLPRSYYTFTADFASSPSHDRGEASSSSITPRGSPRPDPQPIIPQHTGEWFPSFRRNLMGGKSLNRFSSFVTSGAEEWVLKGAPEDKIPPLAHHRLTSEPDEVVETTLSRFGVAEEDMHYVDEGPSWKIKLPPFRILVHSPAKRMSPLTGSYTVYSVTSLFQPPGSEEDPETESHRVTVQRRFSHFVALHAALSRRLPGIVLPPLPEKQYAGRFSDAFIEARRGDLERYIGRIVRHPVARYAEVLTFFLSCENDEWKREIPKHLNMPPAGPSFYAHVFHPAYNLDTEELADVANRFANHTRAVGKGVQGLRNIFSQVRQARVEMSGAERLLSYSLLALITSKPLATVSTTTLEEEDEIQPIMDKGKGTMNTDGAWCWRDGCTDCLKLTKSMQKTADTLRSVGDMYDDHARRTQLITHEALKGVSHPYTTYAPVIDTHVSTVTRYHESLASSSEAHEEISARCETVLNTTMAEMETYHYQKIEDFETLTKEHLDGEIQLYEQILSKLKSARGNFDEPWYGSLAQTPRQPSIFERELENPRLINPPLTQPTPHVFDSAPMRPVSVAIQEGVGLLLNAPRSSVFGKFW</sequence>
<gene>
    <name evidence="1" type="ORF">BDM02DRAFT_2784174</name>
</gene>
<reference evidence="1" key="1">
    <citation type="submission" date="2019-10" db="EMBL/GenBank/DDBJ databases">
        <authorList>
            <consortium name="DOE Joint Genome Institute"/>
            <person name="Kuo A."/>
            <person name="Miyauchi S."/>
            <person name="Kiss E."/>
            <person name="Drula E."/>
            <person name="Kohler A."/>
            <person name="Sanchez-Garcia M."/>
            <person name="Andreopoulos B."/>
            <person name="Barry K.W."/>
            <person name="Bonito G."/>
            <person name="Buee M."/>
            <person name="Carver A."/>
            <person name="Chen C."/>
            <person name="Cichocki N."/>
            <person name="Clum A."/>
            <person name="Culley D."/>
            <person name="Crous P.W."/>
            <person name="Fauchery L."/>
            <person name="Girlanda M."/>
            <person name="Hayes R."/>
            <person name="Keri Z."/>
            <person name="Labutti K."/>
            <person name="Lipzen A."/>
            <person name="Lombard V."/>
            <person name="Magnuson J."/>
            <person name="Maillard F."/>
            <person name="Morin E."/>
            <person name="Murat C."/>
            <person name="Nolan M."/>
            <person name="Ohm R."/>
            <person name="Pangilinan J."/>
            <person name="Pereira M."/>
            <person name="Perotto S."/>
            <person name="Peter M."/>
            <person name="Riley R."/>
            <person name="Sitrit Y."/>
            <person name="Stielow B."/>
            <person name="Szollosi G."/>
            <person name="Zifcakova L."/>
            <person name="Stursova M."/>
            <person name="Spatafora J.W."/>
            <person name="Tedersoo L."/>
            <person name="Vaario L.-M."/>
            <person name="Yamada A."/>
            <person name="Yan M."/>
            <person name="Wang P."/>
            <person name="Xu J."/>
            <person name="Bruns T."/>
            <person name="Baldrian P."/>
            <person name="Vilgalys R."/>
            <person name="Henrissat B."/>
            <person name="Grigoriev I.V."/>
            <person name="Hibbett D."/>
            <person name="Nagy L.G."/>
            <person name="Martin F.M."/>
        </authorList>
    </citation>
    <scope>NUCLEOTIDE SEQUENCE</scope>
    <source>
        <strain evidence="1">P2</strain>
    </source>
</reference>
<dbReference type="Proteomes" id="UP000886501">
    <property type="component" value="Unassembled WGS sequence"/>
</dbReference>